<dbReference type="CDD" id="cd10030">
    <property type="entry name" value="UDG-F4_TTUDGA_SPO1dp_like"/>
    <property type="match status" value="1"/>
</dbReference>
<dbReference type="Pfam" id="PF03167">
    <property type="entry name" value="UDG"/>
    <property type="match status" value="1"/>
</dbReference>
<comment type="catalytic activity">
    <reaction evidence="1">
        <text>Hydrolyzes single-stranded DNA or mismatched double-stranded DNA and polynucleotides, releasing free uracil.</text>
        <dbReference type="EC" id="3.2.2.27"/>
    </reaction>
</comment>
<dbReference type="PANTHER" id="PTHR33693:SF1">
    <property type="entry name" value="TYPE-4 URACIL-DNA GLYCOSYLASE"/>
    <property type="match status" value="1"/>
</dbReference>
<proteinExistence type="inferred from homology"/>
<evidence type="ECO:0000256" key="6">
    <source>
        <dbReference type="ARBA" id="ARBA00022723"/>
    </source>
</evidence>
<evidence type="ECO:0000313" key="15">
    <source>
        <dbReference type="Proteomes" id="UP000268192"/>
    </source>
</evidence>
<evidence type="ECO:0000256" key="1">
    <source>
        <dbReference type="ARBA" id="ARBA00001400"/>
    </source>
</evidence>
<dbReference type="InterPro" id="IPR036895">
    <property type="entry name" value="Uracil-DNA_glycosylase-like_sf"/>
</dbReference>
<keyword evidence="9" id="KW-0408">Iron</keyword>
<dbReference type="InterPro" id="IPR005122">
    <property type="entry name" value="Uracil-DNA_glycosylase-like"/>
</dbReference>
<evidence type="ECO:0000256" key="12">
    <source>
        <dbReference type="SAM" id="MobiDB-lite"/>
    </source>
</evidence>
<keyword evidence="8" id="KW-0378">Hydrolase</keyword>
<evidence type="ECO:0000256" key="11">
    <source>
        <dbReference type="ARBA" id="ARBA00023204"/>
    </source>
</evidence>
<gene>
    <name evidence="14" type="ORF">D5400_16475</name>
</gene>
<organism evidence="14 15">
    <name type="scientific">Georhizobium profundi</name>
    <dbReference type="NCBI Taxonomy" id="2341112"/>
    <lineage>
        <taxon>Bacteria</taxon>
        <taxon>Pseudomonadati</taxon>
        <taxon>Pseudomonadota</taxon>
        <taxon>Alphaproteobacteria</taxon>
        <taxon>Hyphomicrobiales</taxon>
        <taxon>Rhizobiaceae</taxon>
        <taxon>Georhizobium</taxon>
    </lineage>
</organism>
<feature type="domain" description="Uracil-DNA glycosylase-like" evidence="13">
    <location>
        <begin position="141"/>
        <end position="291"/>
    </location>
</feature>
<evidence type="ECO:0000256" key="5">
    <source>
        <dbReference type="ARBA" id="ARBA00022485"/>
    </source>
</evidence>
<dbReference type="PANTHER" id="PTHR33693">
    <property type="entry name" value="TYPE-5 URACIL-DNA GLYCOSYLASE"/>
    <property type="match status" value="1"/>
</dbReference>
<evidence type="ECO:0000256" key="9">
    <source>
        <dbReference type="ARBA" id="ARBA00023004"/>
    </source>
</evidence>
<name>A0A3Q8XRW0_9HYPH</name>
<dbReference type="AlphaFoldDB" id="A0A3Q8XRW0"/>
<dbReference type="SUPFAM" id="SSF52141">
    <property type="entry name" value="Uracil-DNA glycosylase-like"/>
    <property type="match status" value="1"/>
</dbReference>
<evidence type="ECO:0000313" key="14">
    <source>
        <dbReference type="EMBL" id="AZN72653.1"/>
    </source>
</evidence>
<reference evidence="14 15" key="1">
    <citation type="submission" date="2018-09" db="EMBL/GenBank/DDBJ databases">
        <title>Marinorhizobium profundi gen. nov., sp. nov., isolated from a deep-sea sediment sample from the New Britain Trench and proposal of Marinorhizobiaceae fam. nov. in the order Rhizobiales of the class Alphaproteobacteria.</title>
        <authorList>
            <person name="Cao J."/>
        </authorList>
    </citation>
    <scope>NUCLEOTIDE SEQUENCE [LARGE SCALE GENOMIC DNA]</scope>
    <source>
        <strain evidence="14 15">WS11</strain>
    </source>
</reference>
<dbReference type="RefSeq" id="WP_126010979.1">
    <property type="nucleotide sequence ID" value="NZ_CP032509.1"/>
</dbReference>
<dbReference type="NCBIfam" id="TIGR00758">
    <property type="entry name" value="UDG_fam4"/>
    <property type="match status" value="1"/>
</dbReference>
<keyword evidence="10" id="KW-0411">Iron-sulfur</keyword>
<keyword evidence="6" id="KW-0479">Metal-binding</keyword>
<dbReference type="OrthoDB" id="5290748at2"/>
<dbReference type="GO" id="GO:0046872">
    <property type="term" value="F:metal ion binding"/>
    <property type="evidence" value="ECO:0007669"/>
    <property type="project" value="UniProtKB-KW"/>
</dbReference>
<dbReference type="InterPro" id="IPR005273">
    <property type="entry name" value="Ura-DNA_glyco_family4"/>
</dbReference>
<keyword evidence="7" id="KW-0227">DNA damage</keyword>
<protein>
    <recommendedName>
        <fullName evidence="4">Type-4 uracil-DNA glycosylase</fullName>
        <ecNumber evidence="3">3.2.2.27</ecNumber>
    </recommendedName>
</protein>
<evidence type="ECO:0000256" key="7">
    <source>
        <dbReference type="ARBA" id="ARBA00022763"/>
    </source>
</evidence>
<evidence type="ECO:0000256" key="4">
    <source>
        <dbReference type="ARBA" id="ARBA00019403"/>
    </source>
</evidence>
<keyword evidence="11" id="KW-0234">DNA repair</keyword>
<evidence type="ECO:0000259" key="13">
    <source>
        <dbReference type="SMART" id="SM00986"/>
    </source>
</evidence>
<dbReference type="SMART" id="SM00987">
    <property type="entry name" value="UreE_C"/>
    <property type="match status" value="1"/>
</dbReference>
<evidence type="ECO:0000256" key="2">
    <source>
        <dbReference type="ARBA" id="ARBA00006521"/>
    </source>
</evidence>
<keyword evidence="5" id="KW-0004">4Fe-4S</keyword>
<dbReference type="Gene3D" id="3.40.470.10">
    <property type="entry name" value="Uracil-DNA glycosylase-like domain"/>
    <property type="match status" value="1"/>
</dbReference>
<dbReference type="GO" id="GO:0004844">
    <property type="term" value="F:uracil DNA N-glycosylase activity"/>
    <property type="evidence" value="ECO:0007669"/>
    <property type="project" value="UniProtKB-EC"/>
</dbReference>
<feature type="region of interest" description="Disordered" evidence="12">
    <location>
        <begin position="46"/>
        <end position="92"/>
    </location>
</feature>
<evidence type="ECO:0000256" key="8">
    <source>
        <dbReference type="ARBA" id="ARBA00022801"/>
    </source>
</evidence>
<comment type="similarity">
    <text evidence="2">Belongs to the uracil-DNA glycosylase (UDG) superfamily. Type 4 (UDGa) family.</text>
</comment>
<keyword evidence="15" id="KW-1185">Reference proteome</keyword>
<accession>A0A3Q8XRW0</accession>
<dbReference type="EMBL" id="CP032509">
    <property type="protein sequence ID" value="AZN72653.1"/>
    <property type="molecule type" value="Genomic_DNA"/>
</dbReference>
<dbReference type="Proteomes" id="UP000268192">
    <property type="component" value="Chromosome"/>
</dbReference>
<dbReference type="GO" id="GO:0006281">
    <property type="term" value="P:DNA repair"/>
    <property type="evidence" value="ECO:0007669"/>
    <property type="project" value="UniProtKB-KW"/>
</dbReference>
<dbReference type="EC" id="3.2.2.27" evidence="3"/>
<dbReference type="InterPro" id="IPR051536">
    <property type="entry name" value="UDG_Type-4/5"/>
</dbReference>
<dbReference type="SMART" id="SM00986">
    <property type="entry name" value="UDG"/>
    <property type="match status" value="1"/>
</dbReference>
<dbReference type="GO" id="GO:0051539">
    <property type="term" value="F:4 iron, 4 sulfur cluster binding"/>
    <property type="evidence" value="ECO:0007669"/>
    <property type="project" value="UniProtKB-KW"/>
</dbReference>
<evidence type="ECO:0000256" key="3">
    <source>
        <dbReference type="ARBA" id="ARBA00012030"/>
    </source>
</evidence>
<evidence type="ECO:0000256" key="10">
    <source>
        <dbReference type="ARBA" id="ARBA00023014"/>
    </source>
</evidence>
<sequence length="299" mass="32388">MHSNDLAQLSDRDLAALLAFYADAGVDCMLEDAAIDRFAESATLRSERSGPIAGRADVSVRPGERDPRPLPATPREGPGEGRVVQSSQQSNGMPVGIIPDEVALADARQKARQATTLAELREAVSDYAGCSLKFSAKTTVFADGNPQARVMIVGGAPGREEDLQGLPFVGREGQMLDRMLGAIGLNRETTYLTNLIFWRPPGNRTPTPHEVALCRPFAERHIELVDPEILVVLGNVVTKGLMDMTGNITAQCGTWTDYRLGDRTWPALPMLDPQALLASPAHKKVAWRDLLALKARLDA</sequence>
<dbReference type="KEGG" id="abaw:D5400_16475"/>